<feature type="domain" description="ChsH2 C-terminal OB-fold" evidence="1">
    <location>
        <begin position="56"/>
        <end position="116"/>
    </location>
</feature>
<sequence>MSETTKPAPHPSPLTQPYWDGLKAGVLRVQQCGACGKLRHYPRYLCDACHSAEVTWKDCSGRGAVHSWTVAHHPFHPAFKAELPYTLVVVDLEEGVRAMGRFLGDTPRLGQAVTLRGIEGAEGFTLPGFAPA</sequence>
<dbReference type="Pfam" id="PF12172">
    <property type="entry name" value="zf-ChsH2"/>
    <property type="match status" value="1"/>
</dbReference>
<dbReference type="InterPro" id="IPR012340">
    <property type="entry name" value="NA-bd_OB-fold"/>
</dbReference>
<dbReference type="Proteomes" id="UP000475385">
    <property type="component" value="Unassembled WGS sequence"/>
</dbReference>
<dbReference type="SUPFAM" id="SSF50249">
    <property type="entry name" value="Nucleic acid-binding proteins"/>
    <property type="match status" value="1"/>
</dbReference>
<name>A0A6M1LJP5_9PROT</name>
<dbReference type="Pfam" id="PF01796">
    <property type="entry name" value="OB_ChsH2_C"/>
    <property type="match status" value="1"/>
</dbReference>
<reference evidence="3 4" key="1">
    <citation type="submission" date="2020-03" db="EMBL/GenBank/DDBJ databases">
        <title>Roseomonas stagni sp. nov., isolated from pond water in Japan.</title>
        <authorList>
            <person name="Furuhata K."/>
            <person name="Miyamoto H."/>
            <person name="Goto K."/>
        </authorList>
    </citation>
    <scope>NUCLEOTIDE SEQUENCE [LARGE SCALE GENOMIC DNA]</scope>
    <source>
        <strain evidence="3 4">PeD5</strain>
    </source>
</reference>
<gene>
    <name evidence="3" type="ORF">G3576_10255</name>
</gene>
<dbReference type="InterPro" id="IPR052513">
    <property type="entry name" value="Thioester_dehydratase-like"/>
</dbReference>
<evidence type="ECO:0000313" key="3">
    <source>
        <dbReference type="EMBL" id="NGM20397.1"/>
    </source>
</evidence>
<feature type="domain" description="ChsH2 rubredoxin-like zinc ribbon" evidence="2">
    <location>
        <begin position="19"/>
        <end position="54"/>
    </location>
</feature>
<dbReference type="Gene3D" id="6.10.30.10">
    <property type="match status" value="1"/>
</dbReference>
<evidence type="ECO:0008006" key="5">
    <source>
        <dbReference type="Google" id="ProtNLM"/>
    </source>
</evidence>
<dbReference type="EMBL" id="JAAIKB010000003">
    <property type="protein sequence ID" value="NGM20397.1"/>
    <property type="molecule type" value="Genomic_DNA"/>
</dbReference>
<dbReference type="PANTHER" id="PTHR34075">
    <property type="entry name" value="BLR3430 PROTEIN"/>
    <property type="match status" value="1"/>
</dbReference>
<protein>
    <recommendedName>
        <fullName evidence="5">Zn-ribbon domain-containing OB-fold protein</fullName>
    </recommendedName>
</protein>
<dbReference type="AlphaFoldDB" id="A0A6M1LJP5"/>
<evidence type="ECO:0000259" key="1">
    <source>
        <dbReference type="Pfam" id="PF01796"/>
    </source>
</evidence>
<dbReference type="RefSeq" id="WP_164694293.1">
    <property type="nucleotide sequence ID" value="NZ_JAAIKB010000003.1"/>
</dbReference>
<dbReference type="PANTHER" id="PTHR34075:SF5">
    <property type="entry name" value="BLR3430 PROTEIN"/>
    <property type="match status" value="1"/>
</dbReference>
<proteinExistence type="predicted"/>
<dbReference type="InterPro" id="IPR022002">
    <property type="entry name" value="ChsH2_Znr"/>
</dbReference>
<dbReference type="InterPro" id="IPR002878">
    <property type="entry name" value="ChsH2_C"/>
</dbReference>
<evidence type="ECO:0000313" key="4">
    <source>
        <dbReference type="Proteomes" id="UP000475385"/>
    </source>
</evidence>
<evidence type="ECO:0000259" key="2">
    <source>
        <dbReference type="Pfam" id="PF12172"/>
    </source>
</evidence>
<comment type="caution">
    <text evidence="3">The sequence shown here is derived from an EMBL/GenBank/DDBJ whole genome shotgun (WGS) entry which is preliminary data.</text>
</comment>
<organism evidence="3 4">
    <name type="scientific">Falsiroseomonas algicola</name>
    <dbReference type="NCBI Taxonomy" id="2716930"/>
    <lineage>
        <taxon>Bacteria</taxon>
        <taxon>Pseudomonadati</taxon>
        <taxon>Pseudomonadota</taxon>
        <taxon>Alphaproteobacteria</taxon>
        <taxon>Acetobacterales</taxon>
        <taxon>Roseomonadaceae</taxon>
        <taxon>Falsiroseomonas</taxon>
    </lineage>
</organism>
<accession>A0A6M1LJP5</accession>
<keyword evidence="4" id="KW-1185">Reference proteome</keyword>